<proteinExistence type="predicted"/>
<dbReference type="InterPro" id="IPR020844">
    <property type="entry name" value="Circadian_clock_KaiA_N"/>
</dbReference>
<keyword evidence="1" id="KW-0090">Biological rhythms</keyword>
<evidence type="ECO:0000259" key="3">
    <source>
        <dbReference type="PROSITE" id="PS51430"/>
    </source>
</evidence>
<dbReference type="Pfam" id="PF07688">
    <property type="entry name" value="KaiA"/>
    <property type="match status" value="1"/>
</dbReference>
<evidence type="ECO:0000259" key="4">
    <source>
        <dbReference type="PROSITE" id="PS51431"/>
    </source>
</evidence>
<name>A0A8K2A846_9CYAN</name>
<dbReference type="AlphaFoldDB" id="A0A8K2A846"/>
<dbReference type="InterPro" id="IPR020856">
    <property type="entry name" value="Circadian_clock_protein_KaiA_C"/>
</dbReference>
<dbReference type="Proteomes" id="UP000607397">
    <property type="component" value="Unassembled WGS sequence"/>
</dbReference>
<accession>A0A8K2A846</accession>
<dbReference type="SUPFAM" id="SSF101215">
    <property type="entry name" value="KaiA/RbsU domain"/>
    <property type="match status" value="1"/>
</dbReference>
<dbReference type="SMART" id="SM01247">
    <property type="entry name" value="KaiA"/>
    <property type="match status" value="1"/>
</dbReference>
<gene>
    <name evidence="5" type="ORF">GS597_13975</name>
</gene>
<organism evidence="5 6">
    <name type="scientific">Petrachloros mirabilis ULC683</name>
    <dbReference type="NCBI Taxonomy" id="2781853"/>
    <lineage>
        <taxon>Bacteria</taxon>
        <taxon>Bacillati</taxon>
        <taxon>Cyanobacteriota</taxon>
        <taxon>Cyanophyceae</taxon>
        <taxon>Synechococcales</taxon>
        <taxon>Petrachlorosaceae</taxon>
        <taxon>Petrachloros</taxon>
        <taxon>Petrachloros mirabilis</taxon>
    </lineage>
</organism>
<dbReference type="Pfam" id="PF21714">
    <property type="entry name" value="KaiA_N"/>
    <property type="match status" value="1"/>
</dbReference>
<dbReference type="PROSITE" id="PS51431">
    <property type="entry name" value="KAIA_C"/>
    <property type="match status" value="1"/>
</dbReference>
<comment type="caution">
    <text evidence="5">The sequence shown here is derived from an EMBL/GenBank/DDBJ whole genome shotgun (WGS) entry which is preliminary data.</text>
</comment>
<dbReference type="InterPro" id="IPR017944">
    <property type="entry name" value="KaiA/RbsU_helical_domain_sf"/>
</dbReference>
<dbReference type="GO" id="GO:0007623">
    <property type="term" value="P:circadian rhythm"/>
    <property type="evidence" value="ECO:0007669"/>
    <property type="project" value="InterPro"/>
</dbReference>
<evidence type="ECO:0000313" key="5">
    <source>
        <dbReference type="EMBL" id="NCJ07596.1"/>
    </source>
</evidence>
<feature type="domain" description="KaiA N-terminal" evidence="3">
    <location>
        <begin position="3"/>
        <end position="176"/>
    </location>
</feature>
<dbReference type="SUPFAM" id="SSF52172">
    <property type="entry name" value="CheY-like"/>
    <property type="match status" value="1"/>
</dbReference>
<dbReference type="PROSITE" id="PS51430">
    <property type="entry name" value="KAIA_N"/>
    <property type="match status" value="1"/>
</dbReference>
<reference evidence="5" key="1">
    <citation type="submission" date="2019-12" db="EMBL/GenBank/DDBJ databases">
        <title>High-Quality draft genome sequences of three cyanobacteria isolated from the limestone walls of the Old Cathedral of Coimbra.</title>
        <authorList>
            <person name="Tiago I."/>
            <person name="Soares F."/>
            <person name="Portugal A."/>
        </authorList>
    </citation>
    <scope>NUCLEOTIDE SEQUENCE [LARGE SCALE GENOMIC DNA]</scope>
    <source>
        <strain evidence="5">C</strain>
    </source>
</reference>
<keyword evidence="6" id="KW-1185">Reference proteome</keyword>
<dbReference type="EMBL" id="WVIC01000029">
    <property type="protein sequence ID" value="NCJ07596.1"/>
    <property type="molecule type" value="Genomic_DNA"/>
</dbReference>
<protein>
    <recommendedName>
        <fullName evidence="2">Circadian clock oscillator protein KaiA</fullName>
    </recommendedName>
</protein>
<evidence type="ECO:0000313" key="6">
    <source>
        <dbReference type="Proteomes" id="UP000607397"/>
    </source>
</evidence>
<dbReference type="InterPro" id="IPR011006">
    <property type="entry name" value="CheY-like_superfamily"/>
</dbReference>
<sequence length="296" mass="34146">MQKRPQIAVHTLLVSETLLQTLPKCLSHDRYTLVSSQNAQDFLNHLGQQKHHVDCLILEQNHALPQVIRSLHRDGTFLPAIIVQEATLATQSPESPEPDLSEPSSIHNAEAQYHNAEVILTQGQLPQLPQHIDTALTSFLRLATACRLTEPESGQLMQQQFNTQQNLLSEKLKERLGYLGIYYKRNPQHFLRNLSNSERQKLLRELKVDYQAIILNYFRKDSGVNQRIDEFVNKAFFADISVSQVLEIHMELMDLLAKKLKLEGRSEEILLDYRLTLIDAISHLCEMYRRSIPRDH</sequence>
<dbReference type="InterPro" id="IPR011648">
    <property type="entry name" value="Circadian_clock_KaiA"/>
</dbReference>
<dbReference type="Gene3D" id="3.40.50.2300">
    <property type="match status" value="1"/>
</dbReference>
<evidence type="ECO:0000256" key="2">
    <source>
        <dbReference type="ARBA" id="ARBA00034852"/>
    </source>
</evidence>
<dbReference type="Gene3D" id="1.10.1240.30">
    <property type="entry name" value="KaiA/RbsU domain"/>
    <property type="match status" value="1"/>
</dbReference>
<evidence type="ECO:0000256" key="1">
    <source>
        <dbReference type="ARBA" id="ARBA00023108"/>
    </source>
</evidence>
<feature type="domain" description="KaiA C-terminal" evidence="4">
    <location>
        <begin position="186"/>
        <end position="294"/>
    </location>
</feature>